<proteinExistence type="inferred from homology"/>
<dbReference type="GO" id="GO:0004170">
    <property type="term" value="F:dUTP diphosphatase activity"/>
    <property type="evidence" value="ECO:0007669"/>
    <property type="project" value="UniProtKB-EC"/>
</dbReference>
<dbReference type="Pfam" id="PF00692">
    <property type="entry name" value="dUTPase"/>
    <property type="match status" value="1"/>
</dbReference>
<evidence type="ECO:0000256" key="1">
    <source>
        <dbReference type="ARBA" id="ARBA00006581"/>
    </source>
</evidence>
<dbReference type="InterPro" id="IPR008181">
    <property type="entry name" value="dUTPase"/>
</dbReference>
<organism evidence="7">
    <name type="scientific">uncultured delta proteobacterium</name>
    <dbReference type="NCBI Taxonomy" id="34034"/>
    <lineage>
        <taxon>Bacteria</taxon>
        <taxon>Deltaproteobacteria</taxon>
        <taxon>environmental samples</taxon>
    </lineage>
</organism>
<dbReference type="GO" id="GO:0000287">
    <property type="term" value="F:magnesium ion binding"/>
    <property type="evidence" value="ECO:0007669"/>
    <property type="project" value="InterPro"/>
</dbReference>
<dbReference type="PANTHER" id="PTHR11241:SF0">
    <property type="entry name" value="DEOXYURIDINE 5'-TRIPHOSPHATE NUCLEOTIDOHYDROLASE"/>
    <property type="match status" value="1"/>
</dbReference>
<evidence type="ECO:0000256" key="5">
    <source>
        <dbReference type="ARBA" id="ARBA00047686"/>
    </source>
</evidence>
<keyword evidence="3" id="KW-0378">Hydrolase</keyword>
<dbReference type="GO" id="GO:0046081">
    <property type="term" value="P:dUTP catabolic process"/>
    <property type="evidence" value="ECO:0007669"/>
    <property type="project" value="InterPro"/>
</dbReference>
<dbReference type="EC" id="3.6.1.23" evidence="2"/>
<evidence type="ECO:0000256" key="2">
    <source>
        <dbReference type="ARBA" id="ARBA00012379"/>
    </source>
</evidence>
<dbReference type="InterPro" id="IPR029054">
    <property type="entry name" value="dUTPase-like"/>
</dbReference>
<evidence type="ECO:0000259" key="6">
    <source>
        <dbReference type="Pfam" id="PF00692"/>
    </source>
</evidence>
<gene>
    <name evidence="7" type="ORF">KL86DPRO_20653</name>
</gene>
<accession>A0A212K426</accession>
<dbReference type="CDD" id="cd07557">
    <property type="entry name" value="trimeric_dUTPase"/>
    <property type="match status" value="1"/>
</dbReference>
<dbReference type="SUPFAM" id="SSF51283">
    <property type="entry name" value="dUTPase-like"/>
    <property type="match status" value="1"/>
</dbReference>
<dbReference type="GO" id="GO:0006226">
    <property type="term" value="P:dUMP biosynthetic process"/>
    <property type="evidence" value="ECO:0007669"/>
    <property type="project" value="InterPro"/>
</dbReference>
<evidence type="ECO:0000256" key="4">
    <source>
        <dbReference type="ARBA" id="ARBA00023080"/>
    </source>
</evidence>
<protein>
    <recommendedName>
        <fullName evidence="2">dUTP diphosphatase</fullName>
        <ecNumber evidence="2">3.6.1.23</ecNumber>
    </recommendedName>
</protein>
<keyword evidence="4" id="KW-0546">Nucleotide metabolism</keyword>
<dbReference type="InterPro" id="IPR036157">
    <property type="entry name" value="dUTPase-like_sf"/>
</dbReference>
<feature type="domain" description="dUTPase-like" evidence="6">
    <location>
        <begin position="50"/>
        <end position="181"/>
    </location>
</feature>
<reference evidence="7" key="1">
    <citation type="submission" date="2016-04" db="EMBL/GenBank/DDBJ databases">
        <authorList>
            <person name="Evans L.H."/>
            <person name="Alamgir A."/>
            <person name="Owens N."/>
            <person name="Weber N.D."/>
            <person name="Virtaneva K."/>
            <person name="Barbian K."/>
            <person name="Babar A."/>
            <person name="Rosenke K."/>
        </authorList>
    </citation>
    <scope>NUCLEOTIDE SEQUENCE</scope>
    <source>
        <strain evidence="7">86</strain>
    </source>
</reference>
<dbReference type="NCBIfam" id="NF001862">
    <property type="entry name" value="PRK00601.1"/>
    <property type="match status" value="1"/>
</dbReference>
<evidence type="ECO:0000313" key="7">
    <source>
        <dbReference type="EMBL" id="SBW06387.1"/>
    </source>
</evidence>
<sequence length="182" mass="19273">MEALRGKDKHGIFFHRRRVVASPDSVMCTIGVKILFLGTARDLYDSVGPAAATTGSAGFDLVAALPEDASELDVPPGERVIIPTGIAIEPSMPGVAGFVYSRSGLGAAKGLTVAQGVGLIDPDYRGEILVYLLNTSTITHRLRRGDRVAQLVFQPFFSPQWEICETLGETTRGSGGFGHTGA</sequence>
<dbReference type="AlphaFoldDB" id="A0A212K426"/>
<dbReference type="EMBL" id="FLUQ01000002">
    <property type="protein sequence ID" value="SBW06387.1"/>
    <property type="molecule type" value="Genomic_DNA"/>
</dbReference>
<dbReference type="PANTHER" id="PTHR11241">
    <property type="entry name" value="DEOXYURIDINE 5'-TRIPHOSPHATE NUCLEOTIDOHYDROLASE"/>
    <property type="match status" value="1"/>
</dbReference>
<dbReference type="NCBIfam" id="TIGR00576">
    <property type="entry name" value="dut"/>
    <property type="match status" value="1"/>
</dbReference>
<comment type="similarity">
    <text evidence="1">Belongs to the dUTPase family.</text>
</comment>
<name>A0A212K426_9DELT</name>
<evidence type="ECO:0000256" key="3">
    <source>
        <dbReference type="ARBA" id="ARBA00022801"/>
    </source>
</evidence>
<comment type="catalytic activity">
    <reaction evidence="5">
        <text>dUTP + H2O = dUMP + diphosphate + H(+)</text>
        <dbReference type="Rhea" id="RHEA:10248"/>
        <dbReference type="ChEBI" id="CHEBI:15377"/>
        <dbReference type="ChEBI" id="CHEBI:15378"/>
        <dbReference type="ChEBI" id="CHEBI:33019"/>
        <dbReference type="ChEBI" id="CHEBI:61555"/>
        <dbReference type="ChEBI" id="CHEBI:246422"/>
        <dbReference type="EC" id="3.6.1.23"/>
    </reaction>
</comment>
<dbReference type="InterPro" id="IPR033704">
    <property type="entry name" value="dUTPase_trimeric"/>
</dbReference>
<dbReference type="Gene3D" id="2.70.40.10">
    <property type="match status" value="1"/>
</dbReference>